<protein>
    <submittedName>
        <fullName evidence="2">Uncharacterized protein</fullName>
    </submittedName>
</protein>
<gene>
    <name evidence="2" type="ORF">PLEPLA_LOCUS26512</name>
</gene>
<dbReference type="EMBL" id="CADEAL010002190">
    <property type="protein sequence ID" value="CAB1438623.1"/>
    <property type="molecule type" value="Genomic_DNA"/>
</dbReference>
<organism evidence="2 3">
    <name type="scientific">Pleuronectes platessa</name>
    <name type="common">European plaice</name>
    <dbReference type="NCBI Taxonomy" id="8262"/>
    <lineage>
        <taxon>Eukaryota</taxon>
        <taxon>Metazoa</taxon>
        <taxon>Chordata</taxon>
        <taxon>Craniata</taxon>
        <taxon>Vertebrata</taxon>
        <taxon>Euteleostomi</taxon>
        <taxon>Actinopterygii</taxon>
        <taxon>Neopterygii</taxon>
        <taxon>Teleostei</taxon>
        <taxon>Neoteleostei</taxon>
        <taxon>Acanthomorphata</taxon>
        <taxon>Carangaria</taxon>
        <taxon>Pleuronectiformes</taxon>
        <taxon>Pleuronectoidei</taxon>
        <taxon>Pleuronectidae</taxon>
        <taxon>Pleuronectes</taxon>
    </lineage>
</organism>
<dbReference type="AlphaFoldDB" id="A0A9N7YUD1"/>
<proteinExistence type="predicted"/>
<comment type="caution">
    <text evidence="2">The sequence shown here is derived from an EMBL/GenBank/DDBJ whole genome shotgun (WGS) entry which is preliminary data.</text>
</comment>
<evidence type="ECO:0000313" key="3">
    <source>
        <dbReference type="Proteomes" id="UP001153269"/>
    </source>
</evidence>
<feature type="region of interest" description="Disordered" evidence="1">
    <location>
        <begin position="48"/>
        <end position="108"/>
    </location>
</feature>
<dbReference type="Proteomes" id="UP001153269">
    <property type="component" value="Unassembled WGS sequence"/>
</dbReference>
<evidence type="ECO:0000256" key="1">
    <source>
        <dbReference type="SAM" id="MobiDB-lite"/>
    </source>
</evidence>
<accession>A0A9N7YUD1</accession>
<reference evidence="2" key="1">
    <citation type="submission" date="2020-03" db="EMBL/GenBank/DDBJ databases">
        <authorList>
            <person name="Weist P."/>
        </authorList>
    </citation>
    <scope>NUCLEOTIDE SEQUENCE</scope>
</reference>
<sequence length="198" mass="21935">MSLSHSLVILQVRRILVPDLITAARSGEEEAERRRLIKRLFSRRQRAARQQMKLKQSRADRSTIRTRRDQSSGQIRGPRRVVGSQDPTRWEDEAAPPPPPGGAPTHHVTGALVLPLHVSSPPRSRMAGKLNPDLLLPRQRSGRRRVAGRWNNTLESQSCSSRMKYTPGCNQSALFTGAVVLMRSPAAPPPTLDAVPPA</sequence>
<evidence type="ECO:0000313" key="2">
    <source>
        <dbReference type="EMBL" id="CAB1438623.1"/>
    </source>
</evidence>
<keyword evidence="3" id="KW-1185">Reference proteome</keyword>
<feature type="compositionally biased region" description="Basic and acidic residues" evidence="1">
    <location>
        <begin position="57"/>
        <end position="70"/>
    </location>
</feature>
<name>A0A9N7YUD1_PLEPL</name>